<evidence type="ECO:0000313" key="5">
    <source>
        <dbReference type="Proteomes" id="UP001447008"/>
    </source>
</evidence>
<dbReference type="InterPro" id="IPR036291">
    <property type="entry name" value="NAD(P)-bd_dom_sf"/>
</dbReference>
<keyword evidence="5" id="KW-1185">Reference proteome</keyword>
<dbReference type="InterPro" id="IPR001509">
    <property type="entry name" value="Epimerase_deHydtase"/>
</dbReference>
<protein>
    <submittedName>
        <fullName evidence="4">TIGR01777 family oxidoreductase</fullName>
    </submittedName>
</protein>
<dbReference type="Proteomes" id="UP001447008">
    <property type="component" value="Unassembled WGS sequence"/>
</dbReference>
<dbReference type="SUPFAM" id="SSF51735">
    <property type="entry name" value="NAD(P)-binding Rossmann-fold domains"/>
    <property type="match status" value="1"/>
</dbReference>
<organism evidence="4 5">
    <name type="scientific">Pseudoalteromonas qingdaonensis</name>
    <dbReference type="NCBI Taxonomy" id="3131913"/>
    <lineage>
        <taxon>Bacteria</taxon>
        <taxon>Pseudomonadati</taxon>
        <taxon>Pseudomonadota</taxon>
        <taxon>Gammaproteobacteria</taxon>
        <taxon>Alteromonadales</taxon>
        <taxon>Pseudoalteromonadaceae</taxon>
        <taxon>Pseudoalteromonas</taxon>
    </lineage>
</organism>
<dbReference type="RefSeq" id="WP_342676049.1">
    <property type="nucleotide sequence ID" value="NZ_JBCGCU010000002.1"/>
</dbReference>
<dbReference type="Gene3D" id="3.40.50.720">
    <property type="entry name" value="NAD(P)-binding Rossmann-like Domain"/>
    <property type="match status" value="1"/>
</dbReference>
<dbReference type="InterPro" id="IPR013549">
    <property type="entry name" value="DUF1731"/>
</dbReference>
<comment type="caution">
    <text evidence="4">The sequence shown here is derived from an EMBL/GenBank/DDBJ whole genome shotgun (WGS) entry which is preliminary data.</text>
</comment>
<evidence type="ECO:0000256" key="1">
    <source>
        <dbReference type="ARBA" id="ARBA00009353"/>
    </source>
</evidence>
<dbReference type="NCBIfam" id="TIGR01777">
    <property type="entry name" value="yfcH"/>
    <property type="match status" value="1"/>
</dbReference>
<dbReference type="EMBL" id="JBCGCU010000002">
    <property type="protein sequence ID" value="MEM0514363.1"/>
    <property type="molecule type" value="Genomic_DNA"/>
</dbReference>
<accession>A0ABU9MTR1</accession>
<evidence type="ECO:0000259" key="2">
    <source>
        <dbReference type="Pfam" id="PF01370"/>
    </source>
</evidence>
<feature type="domain" description="DUF1731" evidence="3">
    <location>
        <begin position="246"/>
        <end position="292"/>
    </location>
</feature>
<comment type="similarity">
    <text evidence="1">Belongs to the NAD(P)-dependent epimerase/dehydratase family. SDR39U1 subfamily.</text>
</comment>
<feature type="domain" description="NAD-dependent epimerase/dehydratase" evidence="2">
    <location>
        <begin position="3"/>
        <end position="210"/>
    </location>
</feature>
<dbReference type="InterPro" id="IPR010099">
    <property type="entry name" value="SDR39U1"/>
</dbReference>
<name>A0ABU9MTR1_9GAMM</name>
<dbReference type="CDD" id="cd05242">
    <property type="entry name" value="SDR_a8"/>
    <property type="match status" value="1"/>
</dbReference>
<evidence type="ECO:0000313" key="4">
    <source>
        <dbReference type="EMBL" id="MEM0514363.1"/>
    </source>
</evidence>
<dbReference type="Pfam" id="PF01370">
    <property type="entry name" value="Epimerase"/>
    <property type="match status" value="1"/>
</dbReference>
<proteinExistence type="inferred from homology"/>
<evidence type="ECO:0000259" key="3">
    <source>
        <dbReference type="Pfam" id="PF08338"/>
    </source>
</evidence>
<reference evidence="4 5" key="1">
    <citation type="submission" date="2024-03" db="EMBL/GenBank/DDBJ databases">
        <title>Pseudoalteromonas qingdaonensis sp. nov., isolated from the intestines of marine benthic organisms.</title>
        <authorList>
            <person name="Lin X."/>
            <person name="Fang S."/>
            <person name="Hu X."/>
        </authorList>
    </citation>
    <scope>NUCLEOTIDE SEQUENCE [LARGE SCALE GENOMIC DNA]</scope>
    <source>
        <strain evidence="4 5">YIC-827</strain>
    </source>
</reference>
<dbReference type="PANTHER" id="PTHR11092:SF0">
    <property type="entry name" value="EPIMERASE FAMILY PROTEIN SDR39U1"/>
    <property type="match status" value="1"/>
</dbReference>
<dbReference type="PANTHER" id="PTHR11092">
    <property type="entry name" value="SUGAR NUCLEOTIDE EPIMERASE RELATED"/>
    <property type="match status" value="1"/>
</dbReference>
<sequence>MNILITGATGLIGSELYKHLLNHHSVTVLTRTPANAYLKLGHRIEAVRSLDKVDFNDTDVVINLAGEPIVNKRWTPEQKQRVYDSRIALTEEIAERINQAEKKPKTLISGSAIGYYGRQGEQVIGEDYEHCYDEFSHQLCKDWEQAAQKAQTRVCLLRTGIVLSARGGALTKMLPAFRCGLGGPLGDGNQYMSWIHLDDMVQVIMYLIKYEHISGPINATAPHPVSNEEFSKTLAQILRRPAFLRMPKAALRLLMGEMADLMLYGQNVQPKRMLKEGFRFRHPELRPALAQILSRH</sequence>
<dbReference type="Pfam" id="PF08338">
    <property type="entry name" value="DUF1731"/>
    <property type="match status" value="1"/>
</dbReference>
<gene>
    <name evidence="4" type="ORF">WCN91_02745</name>
</gene>